<keyword evidence="3" id="KW-1185">Reference proteome</keyword>
<reference evidence="2 3" key="1">
    <citation type="journal article" date="2018" name="Front. Plant Sci.">
        <title>Red Clover (Trifolium pratense) and Zigzag Clover (T. medium) - A Picture of Genomic Similarities and Differences.</title>
        <authorList>
            <person name="Dluhosova J."/>
            <person name="Istvanek J."/>
            <person name="Nedelnik J."/>
            <person name="Repkova J."/>
        </authorList>
    </citation>
    <scope>NUCLEOTIDE SEQUENCE [LARGE SCALE GENOMIC DNA]</scope>
    <source>
        <strain evidence="3">cv. 10/8</strain>
        <tissue evidence="2">Leaf</tissue>
    </source>
</reference>
<proteinExistence type="predicted"/>
<name>A0A392REQ1_9FABA</name>
<feature type="region of interest" description="Disordered" evidence="1">
    <location>
        <begin position="1"/>
        <end position="127"/>
    </location>
</feature>
<accession>A0A392REQ1</accession>
<comment type="caution">
    <text evidence="2">The sequence shown here is derived from an EMBL/GenBank/DDBJ whole genome shotgun (WGS) entry which is preliminary data.</text>
</comment>
<feature type="compositionally biased region" description="Basic and acidic residues" evidence="1">
    <location>
        <begin position="1"/>
        <end position="26"/>
    </location>
</feature>
<dbReference type="AlphaFoldDB" id="A0A392REQ1"/>
<dbReference type="EMBL" id="LXQA010210149">
    <property type="protein sequence ID" value="MCI34065.1"/>
    <property type="molecule type" value="Genomic_DNA"/>
</dbReference>
<organism evidence="2 3">
    <name type="scientific">Trifolium medium</name>
    <dbReference type="NCBI Taxonomy" id="97028"/>
    <lineage>
        <taxon>Eukaryota</taxon>
        <taxon>Viridiplantae</taxon>
        <taxon>Streptophyta</taxon>
        <taxon>Embryophyta</taxon>
        <taxon>Tracheophyta</taxon>
        <taxon>Spermatophyta</taxon>
        <taxon>Magnoliopsida</taxon>
        <taxon>eudicotyledons</taxon>
        <taxon>Gunneridae</taxon>
        <taxon>Pentapetalae</taxon>
        <taxon>rosids</taxon>
        <taxon>fabids</taxon>
        <taxon>Fabales</taxon>
        <taxon>Fabaceae</taxon>
        <taxon>Papilionoideae</taxon>
        <taxon>50 kb inversion clade</taxon>
        <taxon>NPAAA clade</taxon>
        <taxon>Hologalegina</taxon>
        <taxon>IRL clade</taxon>
        <taxon>Trifolieae</taxon>
        <taxon>Trifolium</taxon>
    </lineage>
</organism>
<evidence type="ECO:0000313" key="3">
    <source>
        <dbReference type="Proteomes" id="UP000265520"/>
    </source>
</evidence>
<sequence>MNEPEKEVEHEETVAENEDRPVRQGQDEEMTTVLPEEQLVDEVAGEVPPPDDGLAMTDKDAAAGENASQIAPLKKKQKTKTIAVKQASADMSASVVPEPTASVQEKNDQDEGGEVSKPAPRKRKIKV</sequence>
<protein>
    <submittedName>
        <fullName evidence="2">Uncharacterized protein</fullName>
    </submittedName>
</protein>
<evidence type="ECO:0000313" key="2">
    <source>
        <dbReference type="EMBL" id="MCI34065.1"/>
    </source>
</evidence>
<dbReference type="Proteomes" id="UP000265520">
    <property type="component" value="Unassembled WGS sequence"/>
</dbReference>
<feature type="non-terminal residue" evidence="2">
    <location>
        <position position="127"/>
    </location>
</feature>
<evidence type="ECO:0000256" key="1">
    <source>
        <dbReference type="SAM" id="MobiDB-lite"/>
    </source>
</evidence>